<dbReference type="RefSeq" id="WP_119115343.1">
    <property type="nucleotide sequence ID" value="NZ_QWVS01000002.1"/>
</dbReference>
<dbReference type="NCBIfam" id="TIGR01796">
    <property type="entry name" value="CM_mono_aroH"/>
    <property type="match status" value="1"/>
</dbReference>
<dbReference type="PIRSF" id="PIRSF005965">
    <property type="entry name" value="Chor_mut_AroH"/>
    <property type="match status" value="1"/>
</dbReference>
<evidence type="ECO:0000256" key="3">
    <source>
        <dbReference type="PROSITE-ProRule" id="PRU00514"/>
    </source>
</evidence>
<dbReference type="InterPro" id="IPR035959">
    <property type="entry name" value="RutC-like_sf"/>
</dbReference>
<dbReference type="Proteomes" id="UP000266016">
    <property type="component" value="Unassembled WGS sequence"/>
</dbReference>
<feature type="binding site" evidence="2">
    <location>
        <position position="90"/>
    </location>
    <ligand>
        <name>prephenate</name>
        <dbReference type="ChEBI" id="CHEBI:29934"/>
    </ligand>
</feature>
<dbReference type="Gene3D" id="3.30.1330.40">
    <property type="entry name" value="RutC-like"/>
    <property type="match status" value="1"/>
</dbReference>
<evidence type="ECO:0000313" key="4">
    <source>
        <dbReference type="EMBL" id="RID89233.1"/>
    </source>
</evidence>
<dbReference type="EC" id="5.4.99.5" evidence="1 3"/>
<comment type="caution">
    <text evidence="4">The sequence shown here is derived from an EMBL/GenBank/DDBJ whole genome shotgun (WGS) entry which is preliminary data.</text>
</comment>
<comment type="catalytic activity">
    <reaction evidence="3">
        <text>chorismate = prephenate</text>
        <dbReference type="Rhea" id="RHEA:13897"/>
        <dbReference type="ChEBI" id="CHEBI:29748"/>
        <dbReference type="ChEBI" id="CHEBI:29934"/>
        <dbReference type="EC" id="5.4.99.5"/>
    </reaction>
</comment>
<evidence type="ECO:0000256" key="2">
    <source>
        <dbReference type="PIRSR" id="PIRSR005965-1"/>
    </source>
</evidence>
<name>A0A398BPF0_9BACI</name>
<reference evidence="4 5" key="1">
    <citation type="submission" date="2018-08" db="EMBL/GenBank/DDBJ databases">
        <title>Bacillus jemisoniae sp. nov., Bacillus chryseoplanitiae sp. nov., Bacillus resnikiae sp. nov., and Bacillus frankliniae sp. nov., isolated from Viking spacecraft and associated surfaces.</title>
        <authorList>
            <person name="Seuylemezian A."/>
            <person name="Vaishampayan P."/>
        </authorList>
    </citation>
    <scope>NUCLEOTIDE SEQUENCE [LARGE SCALE GENOMIC DNA]</scope>
    <source>
        <strain evidence="4 5">MA001</strain>
    </source>
</reference>
<evidence type="ECO:0000256" key="1">
    <source>
        <dbReference type="NCBIfam" id="TIGR01796"/>
    </source>
</evidence>
<proteinExistence type="predicted"/>
<dbReference type="GO" id="GO:0046417">
    <property type="term" value="P:chorismate metabolic process"/>
    <property type="evidence" value="ECO:0007669"/>
    <property type="project" value="TreeGrafter"/>
</dbReference>
<sequence>MVIRGIRGATTVEHDTETEVMAAVEELMAEMIAANDIDPEMVASVFFSATDDISSVFPAKALRNIEGWRYVPVTCMAEIAVEGALTSCIRVMLHVNTTKSQREIQHIYQAGAKVLRPDLAE</sequence>
<keyword evidence="2 3" id="KW-0057">Aromatic amino acid biosynthesis</keyword>
<dbReference type="GO" id="GO:0009073">
    <property type="term" value="P:aromatic amino acid family biosynthetic process"/>
    <property type="evidence" value="ECO:0007669"/>
    <property type="project" value="UniProtKB-UniRule"/>
</dbReference>
<dbReference type="SUPFAM" id="SSF55298">
    <property type="entry name" value="YjgF-like"/>
    <property type="match status" value="1"/>
</dbReference>
<dbReference type="Pfam" id="PF07736">
    <property type="entry name" value="CM_1"/>
    <property type="match status" value="1"/>
</dbReference>
<feature type="binding site" evidence="2">
    <location>
        <position position="7"/>
    </location>
    <ligand>
        <name>prephenate</name>
        <dbReference type="ChEBI" id="CHEBI:29934"/>
    </ligand>
</feature>
<gene>
    <name evidence="4" type="primary">aroH</name>
    <name evidence="4" type="ORF">D1953_01315</name>
</gene>
<dbReference type="PANTHER" id="PTHR21164">
    <property type="entry name" value="CHORISMATE MUTASE"/>
    <property type="match status" value="1"/>
</dbReference>
<dbReference type="AlphaFoldDB" id="A0A398BPF0"/>
<dbReference type="EMBL" id="QWVS01000002">
    <property type="protein sequence ID" value="RID89233.1"/>
    <property type="molecule type" value="Genomic_DNA"/>
</dbReference>
<dbReference type="PANTHER" id="PTHR21164:SF0">
    <property type="entry name" value="CHORISMATE MUTASE AROH"/>
    <property type="match status" value="1"/>
</dbReference>
<dbReference type="GO" id="GO:0008652">
    <property type="term" value="P:amino acid biosynthetic process"/>
    <property type="evidence" value="ECO:0007669"/>
    <property type="project" value="UniProtKB-UniRule"/>
</dbReference>
<feature type="binding site" evidence="2">
    <location>
        <position position="108"/>
    </location>
    <ligand>
        <name>prephenate</name>
        <dbReference type="ChEBI" id="CHEBI:29934"/>
    </ligand>
</feature>
<dbReference type="CDD" id="cd02185">
    <property type="entry name" value="AroH"/>
    <property type="match status" value="1"/>
</dbReference>
<dbReference type="InterPro" id="IPR008243">
    <property type="entry name" value="Chorismate_mutase_AroH"/>
</dbReference>
<keyword evidence="2 3" id="KW-0028">Amino-acid biosynthesis</keyword>
<keyword evidence="5" id="KW-1185">Reference proteome</keyword>
<dbReference type="UniPathway" id="UPA00120">
    <property type="reaction ID" value="UER00203"/>
</dbReference>
<keyword evidence="3 4" id="KW-0413">Isomerase</keyword>
<organism evidence="4 5">
    <name type="scientific">Peribacillus asahii</name>
    <dbReference type="NCBI Taxonomy" id="228899"/>
    <lineage>
        <taxon>Bacteria</taxon>
        <taxon>Bacillati</taxon>
        <taxon>Bacillota</taxon>
        <taxon>Bacilli</taxon>
        <taxon>Bacillales</taxon>
        <taxon>Bacillaceae</taxon>
        <taxon>Peribacillus</taxon>
    </lineage>
</organism>
<protein>
    <recommendedName>
        <fullName evidence="1 3">chorismate mutase</fullName>
        <ecNumber evidence="1 3">5.4.99.5</ecNumber>
    </recommendedName>
</protein>
<dbReference type="GO" id="GO:0004106">
    <property type="term" value="F:chorismate mutase activity"/>
    <property type="evidence" value="ECO:0007669"/>
    <property type="project" value="UniProtKB-UniRule"/>
</dbReference>
<dbReference type="PROSITE" id="PS51167">
    <property type="entry name" value="CHORISMATE_MUT_1"/>
    <property type="match status" value="1"/>
</dbReference>
<accession>A0A398BPF0</accession>
<evidence type="ECO:0000313" key="5">
    <source>
        <dbReference type="Proteomes" id="UP000266016"/>
    </source>
</evidence>